<accession>A0A284RI98</accession>
<dbReference type="EMBL" id="FUEG01000009">
    <property type="protein sequence ID" value="SJL08485.1"/>
    <property type="molecule type" value="Genomic_DNA"/>
</dbReference>
<evidence type="ECO:0000313" key="2">
    <source>
        <dbReference type="EMBL" id="SJL08485.1"/>
    </source>
</evidence>
<gene>
    <name evidence="2" type="ORF">ARMOST_11849</name>
</gene>
<keyword evidence="3" id="KW-1185">Reference proteome</keyword>
<sequence>MNIERNTPPKVATRLPTDTWSSRPAPSRLLNGVPPSSEFSVSLECIRSLGKQNDAFPLYSVIIQGLTREINIGLEESDGKKGATFLSIQTLFGRRRTTAIGIANSWTCSVASRCNGVNYPANIKVQNGGWSMHCTAYLQTTPSSDGGKVGRNKMTSYEPAVSL</sequence>
<evidence type="ECO:0000256" key="1">
    <source>
        <dbReference type="SAM" id="MobiDB-lite"/>
    </source>
</evidence>
<reference evidence="3" key="1">
    <citation type="journal article" date="2017" name="Nat. Ecol. Evol.">
        <title>Genome expansion and lineage-specific genetic innovations in the forest pathogenic fungi Armillaria.</title>
        <authorList>
            <person name="Sipos G."/>
            <person name="Prasanna A.N."/>
            <person name="Walter M.C."/>
            <person name="O'Connor E."/>
            <person name="Balint B."/>
            <person name="Krizsan K."/>
            <person name="Kiss B."/>
            <person name="Hess J."/>
            <person name="Varga T."/>
            <person name="Slot J."/>
            <person name="Riley R."/>
            <person name="Boka B."/>
            <person name="Rigling D."/>
            <person name="Barry K."/>
            <person name="Lee J."/>
            <person name="Mihaltcheva S."/>
            <person name="LaButti K."/>
            <person name="Lipzen A."/>
            <person name="Waldron R."/>
            <person name="Moloney N.M."/>
            <person name="Sperisen C."/>
            <person name="Kredics L."/>
            <person name="Vagvoelgyi C."/>
            <person name="Patrignani A."/>
            <person name="Fitzpatrick D."/>
            <person name="Nagy I."/>
            <person name="Doyle S."/>
            <person name="Anderson J.B."/>
            <person name="Grigoriev I.V."/>
            <person name="Gueldener U."/>
            <person name="Muensterkoetter M."/>
            <person name="Nagy L.G."/>
        </authorList>
    </citation>
    <scope>NUCLEOTIDE SEQUENCE [LARGE SCALE GENOMIC DNA]</scope>
    <source>
        <strain evidence="3">C18/9</strain>
    </source>
</reference>
<name>A0A284RI98_ARMOS</name>
<protein>
    <submittedName>
        <fullName evidence="2">Uncharacterized protein</fullName>
    </submittedName>
</protein>
<dbReference type="Proteomes" id="UP000219338">
    <property type="component" value="Unassembled WGS sequence"/>
</dbReference>
<organism evidence="2 3">
    <name type="scientific">Armillaria ostoyae</name>
    <name type="common">Armillaria root rot fungus</name>
    <dbReference type="NCBI Taxonomy" id="47428"/>
    <lineage>
        <taxon>Eukaryota</taxon>
        <taxon>Fungi</taxon>
        <taxon>Dikarya</taxon>
        <taxon>Basidiomycota</taxon>
        <taxon>Agaricomycotina</taxon>
        <taxon>Agaricomycetes</taxon>
        <taxon>Agaricomycetidae</taxon>
        <taxon>Agaricales</taxon>
        <taxon>Marasmiineae</taxon>
        <taxon>Physalacriaceae</taxon>
        <taxon>Armillaria</taxon>
    </lineage>
</organism>
<evidence type="ECO:0000313" key="3">
    <source>
        <dbReference type="Proteomes" id="UP000219338"/>
    </source>
</evidence>
<proteinExistence type="predicted"/>
<feature type="region of interest" description="Disordered" evidence="1">
    <location>
        <begin position="1"/>
        <end position="28"/>
    </location>
</feature>
<dbReference type="AlphaFoldDB" id="A0A284RI98"/>